<proteinExistence type="predicted"/>
<dbReference type="eggNOG" id="COG0515">
    <property type="taxonomic scope" value="Bacteria"/>
</dbReference>
<dbReference type="SMART" id="SM00220">
    <property type="entry name" value="S_TKc"/>
    <property type="match status" value="1"/>
</dbReference>
<dbReference type="InterPro" id="IPR000719">
    <property type="entry name" value="Prot_kinase_dom"/>
</dbReference>
<evidence type="ECO:0000256" key="3">
    <source>
        <dbReference type="ARBA" id="ARBA00022777"/>
    </source>
</evidence>
<dbReference type="PROSITE" id="PS00108">
    <property type="entry name" value="PROTEIN_KINASE_ST"/>
    <property type="match status" value="1"/>
</dbReference>
<organism evidence="8 9">
    <name type="scientific">Gloeobacter kilaueensis (strain ATCC BAA-2537 / CCAP 1431/1 / ULC 316 / JS1)</name>
    <dbReference type="NCBI Taxonomy" id="1183438"/>
    <lineage>
        <taxon>Bacteria</taxon>
        <taxon>Bacillati</taxon>
        <taxon>Cyanobacteriota</taxon>
        <taxon>Cyanophyceae</taxon>
        <taxon>Gloeobacterales</taxon>
        <taxon>Gloeobacteraceae</taxon>
        <taxon>Gloeobacter</taxon>
    </lineage>
</organism>
<evidence type="ECO:0000256" key="6">
    <source>
        <dbReference type="SAM" id="Phobius"/>
    </source>
</evidence>
<dbReference type="AlphaFoldDB" id="U5QL28"/>
<dbReference type="EMBL" id="CP003587">
    <property type="protein sequence ID" value="AGY59641.1"/>
    <property type="molecule type" value="Genomic_DNA"/>
</dbReference>
<dbReference type="InterPro" id="IPR017441">
    <property type="entry name" value="Protein_kinase_ATP_BS"/>
</dbReference>
<gene>
    <name evidence="8" type="primary">ppkA</name>
    <name evidence="8" type="ORF">GKIL_3395</name>
</gene>
<dbReference type="InterPro" id="IPR008271">
    <property type="entry name" value="Ser/Thr_kinase_AS"/>
</dbReference>
<dbReference type="HOGENOM" id="CLU_007799_0_0_3"/>
<dbReference type="GO" id="GO:0005524">
    <property type="term" value="F:ATP binding"/>
    <property type="evidence" value="ECO:0007669"/>
    <property type="project" value="UniProtKB-UniRule"/>
</dbReference>
<feature type="transmembrane region" description="Helical" evidence="6">
    <location>
        <begin position="392"/>
        <end position="413"/>
    </location>
</feature>
<dbReference type="PATRIC" id="fig|1183438.3.peg.3334"/>
<dbReference type="PANTHER" id="PTHR43289:SF34">
    <property type="entry name" value="SERINE_THREONINE-PROTEIN KINASE YBDM-RELATED"/>
    <property type="match status" value="1"/>
</dbReference>
<dbReference type="EC" id="2.7.11.1" evidence="8"/>
<dbReference type="PROSITE" id="PS50011">
    <property type="entry name" value="PROTEIN_KINASE_DOM"/>
    <property type="match status" value="1"/>
</dbReference>
<keyword evidence="6" id="KW-0472">Membrane</keyword>
<evidence type="ECO:0000256" key="1">
    <source>
        <dbReference type="ARBA" id="ARBA00022679"/>
    </source>
</evidence>
<dbReference type="InterPro" id="IPR011990">
    <property type="entry name" value="TPR-like_helical_dom_sf"/>
</dbReference>
<dbReference type="Proteomes" id="UP000017396">
    <property type="component" value="Chromosome"/>
</dbReference>
<protein>
    <submittedName>
        <fullName evidence="8">Serine/threonine protein kinase</fullName>
        <ecNumber evidence="8">2.7.11.1</ecNumber>
    </submittedName>
</protein>
<sequence>MTPEVWQQVNDLFAQVLEQPTEERERFLAAACSPDPAVRQEVESLLSWHLQAGEWLETPAFSMVGRRIGAYQVVGELGQGGMSAVYLAVRADEQYEQQVAIKLIKSGMESEAIVRRFLSERQILARLDHPNIARLIDGGTTESGLPYFVMEYIEGVPIDVYCDQNNLSIRERLQLFRTVCSAVHYAHQNLVVHRDLKPANILVTGEGVPKLLDFGIAKLLNPELFAQPIDPTVTAMGMMTPGYSSPEQLRAEAITTASDVYSLGVVLYELLTGHWPYRLKNTLPQELVRTICEEEPERPSLAIFRREESAAATATKPLSKNRAGQLERLRRALVGDLDTIALMAMRKEPRRRYASVEQFSEDIDRHLVGRPVLARRDTLTYRSAKFIQRNRAGVAVGALIVALLVGGIAATSWQAQRAERRFNDVRQLANSFMFEIHDAIETLPGSTPARQLLVKKALDYLDSLDQESGDNPALQQELATAYNRIGTIQWNRYYANLGNVAGAERSQKRALAMREALTSKDPNNPKLRLDLVTSDIAMGDLLAVSGDTAGALARYRTAKALVQAAKPIDVPARQKLAIAHQRIGDTLGNPNFHNNLGDQVGALVSYRRALAIREALAAADPSDLEARHKLGIGHEKLGDMLKASGDTVRALQQYRQELAIFERIAAQAPANTAFRRDLEDARSRVAEMLQATGKAPQALQSARRALATVQALAKADPLNAGGRHDLAAAYLNLGDRLAANHNLALAQQNYRQALAQFEALTVQDPVNAWNRYDLASSHVRSGTLSAQTGEMTSALASFRRAQELYLSLSFQDPANLQVDRDLSHVWAKLARAYTRLGSNQKTATLERIAAWQQARSWFERSRQMLNTLPIPSTYGYYDYEASEINDLSAQIAACDAALVQLGTAR</sequence>
<dbReference type="RefSeq" id="WP_023174932.1">
    <property type="nucleotide sequence ID" value="NC_022600.1"/>
</dbReference>
<evidence type="ECO:0000313" key="9">
    <source>
        <dbReference type="Proteomes" id="UP000017396"/>
    </source>
</evidence>
<keyword evidence="4 5" id="KW-0067">ATP-binding</keyword>
<accession>U5QL28</accession>
<keyword evidence="2 5" id="KW-0547">Nucleotide-binding</keyword>
<evidence type="ECO:0000256" key="5">
    <source>
        <dbReference type="PROSITE-ProRule" id="PRU10141"/>
    </source>
</evidence>
<evidence type="ECO:0000256" key="2">
    <source>
        <dbReference type="ARBA" id="ARBA00022741"/>
    </source>
</evidence>
<dbReference type="Gene3D" id="1.25.40.10">
    <property type="entry name" value="Tetratricopeptide repeat domain"/>
    <property type="match status" value="3"/>
</dbReference>
<name>U5QL28_GLOK1</name>
<dbReference type="OrthoDB" id="573511at2"/>
<keyword evidence="9" id="KW-1185">Reference proteome</keyword>
<dbReference type="InterPro" id="IPR011009">
    <property type="entry name" value="Kinase-like_dom_sf"/>
</dbReference>
<dbReference type="PROSITE" id="PS00107">
    <property type="entry name" value="PROTEIN_KINASE_ATP"/>
    <property type="match status" value="1"/>
</dbReference>
<evidence type="ECO:0000256" key="4">
    <source>
        <dbReference type="ARBA" id="ARBA00022840"/>
    </source>
</evidence>
<keyword evidence="1 8" id="KW-0808">Transferase</keyword>
<dbReference type="STRING" id="1183438.GKIL_3395"/>
<dbReference type="SUPFAM" id="SSF48452">
    <property type="entry name" value="TPR-like"/>
    <property type="match status" value="2"/>
</dbReference>
<evidence type="ECO:0000259" key="7">
    <source>
        <dbReference type="PROSITE" id="PS50011"/>
    </source>
</evidence>
<dbReference type="KEGG" id="glj:GKIL_3395"/>
<evidence type="ECO:0000313" key="8">
    <source>
        <dbReference type="EMBL" id="AGY59641.1"/>
    </source>
</evidence>
<keyword evidence="6" id="KW-1133">Transmembrane helix</keyword>
<feature type="domain" description="Protein kinase" evidence="7">
    <location>
        <begin position="71"/>
        <end position="373"/>
    </location>
</feature>
<keyword evidence="8" id="KW-0723">Serine/threonine-protein kinase</keyword>
<dbReference type="SUPFAM" id="SSF56112">
    <property type="entry name" value="Protein kinase-like (PK-like)"/>
    <property type="match status" value="1"/>
</dbReference>
<dbReference type="CDD" id="cd14014">
    <property type="entry name" value="STKc_PknB_like"/>
    <property type="match status" value="1"/>
</dbReference>
<dbReference type="Gene3D" id="1.10.510.10">
    <property type="entry name" value="Transferase(Phosphotransferase) domain 1"/>
    <property type="match status" value="1"/>
</dbReference>
<dbReference type="PANTHER" id="PTHR43289">
    <property type="entry name" value="MITOGEN-ACTIVATED PROTEIN KINASE KINASE KINASE 20-RELATED"/>
    <property type="match status" value="1"/>
</dbReference>
<keyword evidence="6" id="KW-0812">Transmembrane</keyword>
<dbReference type="Gene3D" id="3.30.200.20">
    <property type="entry name" value="Phosphorylase Kinase, domain 1"/>
    <property type="match status" value="1"/>
</dbReference>
<feature type="binding site" evidence="5">
    <location>
        <position position="102"/>
    </location>
    <ligand>
        <name>ATP</name>
        <dbReference type="ChEBI" id="CHEBI:30616"/>
    </ligand>
</feature>
<dbReference type="Pfam" id="PF00069">
    <property type="entry name" value="Pkinase"/>
    <property type="match status" value="1"/>
</dbReference>
<dbReference type="GO" id="GO:0004674">
    <property type="term" value="F:protein serine/threonine kinase activity"/>
    <property type="evidence" value="ECO:0007669"/>
    <property type="project" value="UniProtKB-KW"/>
</dbReference>
<reference evidence="8 9" key="1">
    <citation type="journal article" date="2013" name="PLoS ONE">
        <title>Cultivation and Complete Genome Sequencing of Gloeobacter kilaueensis sp. nov., from a Lava Cave in Kilauea Caldera, Hawai'i.</title>
        <authorList>
            <person name="Saw J.H."/>
            <person name="Schatz M."/>
            <person name="Brown M.V."/>
            <person name="Kunkel D.D."/>
            <person name="Foster J.S."/>
            <person name="Shick H."/>
            <person name="Christensen S."/>
            <person name="Hou S."/>
            <person name="Wan X."/>
            <person name="Donachie S.P."/>
        </authorList>
    </citation>
    <scope>NUCLEOTIDE SEQUENCE [LARGE SCALE GENOMIC DNA]</scope>
    <source>
        <strain evidence="9">JS</strain>
    </source>
</reference>
<keyword evidence="3 8" id="KW-0418">Kinase</keyword>